<reference evidence="1" key="1">
    <citation type="journal article" date="2015" name="Nature">
        <title>Complex archaea that bridge the gap between prokaryotes and eukaryotes.</title>
        <authorList>
            <person name="Spang A."/>
            <person name="Saw J.H."/>
            <person name="Jorgensen S.L."/>
            <person name="Zaremba-Niedzwiedzka K."/>
            <person name="Martijn J."/>
            <person name="Lind A.E."/>
            <person name="van Eijk R."/>
            <person name="Schleper C."/>
            <person name="Guy L."/>
            <person name="Ettema T.J."/>
        </authorList>
    </citation>
    <scope>NUCLEOTIDE SEQUENCE</scope>
</reference>
<gene>
    <name evidence="1" type="ORF">LCGC14_2137490</name>
</gene>
<feature type="non-terminal residue" evidence="1">
    <location>
        <position position="1"/>
    </location>
</feature>
<comment type="caution">
    <text evidence="1">The sequence shown here is derived from an EMBL/GenBank/DDBJ whole genome shotgun (WGS) entry which is preliminary data.</text>
</comment>
<sequence length="111" mass="12672">TYNKLFEDGDFYITDEESNMVGFKRDSVIIHPCPHPSSQDGGKWANAPFNITMVMPYGEYEGCYYCGQRPSDALVAVYKLQNFDHFASDGHEVPQGPRWTTKIRKFPSRNG</sequence>
<name>A0A0F9DZM2_9ZZZZ</name>
<proteinExistence type="predicted"/>
<evidence type="ECO:0000313" key="1">
    <source>
        <dbReference type="EMBL" id="KKL67189.1"/>
    </source>
</evidence>
<dbReference type="AlphaFoldDB" id="A0A0F9DZM2"/>
<protein>
    <submittedName>
        <fullName evidence="1">Uncharacterized protein</fullName>
    </submittedName>
</protein>
<dbReference type="EMBL" id="LAZR01026952">
    <property type="protein sequence ID" value="KKL67189.1"/>
    <property type="molecule type" value="Genomic_DNA"/>
</dbReference>
<accession>A0A0F9DZM2</accession>
<organism evidence="1">
    <name type="scientific">marine sediment metagenome</name>
    <dbReference type="NCBI Taxonomy" id="412755"/>
    <lineage>
        <taxon>unclassified sequences</taxon>
        <taxon>metagenomes</taxon>
        <taxon>ecological metagenomes</taxon>
    </lineage>
</organism>